<protein>
    <submittedName>
        <fullName evidence="2">Uncharacterized protein</fullName>
    </submittedName>
</protein>
<dbReference type="EMBL" id="JAEAOA010002167">
    <property type="protein sequence ID" value="KAK3596382.1"/>
    <property type="molecule type" value="Genomic_DNA"/>
</dbReference>
<organism evidence="2 3">
    <name type="scientific">Potamilus streckersoni</name>
    <dbReference type="NCBI Taxonomy" id="2493646"/>
    <lineage>
        <taxon>Eukaryota</taxon>
        <taxon>Metazoa</taxon>
        <taxon>Spiralia</taxon>
        <taxon>Lophotrochozoa</taxon>
        <taxon>Mollusca</taxon>
        <taxon>Bivalvia</taxon>
        <taxon>Autobranchia</taxon>
        <taxon>Heteroconchia</taxon>
        <taxon>Palaeoheterodonta</taxon>
        <taxon>Unionida</taxon>
        <taxon>Unionoidea</taxon>
        <taxon>Unionidae</taxon>
        <taxon>Ambleminae</taxon>
        <taxon>Lampsilini</taxon>
        <taxon>Potamilus</taxon>
    </lineage>
</organism>
<feature type="region of interest" description="Disordered" evidence="1">
    <location>
        <begin position="20"/>
        <end position="64"/>
    </location>
</feature>
<dbReference type="Proteomes" id="UP001195483">
    <property type="component" value="Unassembled WGS sequence"/>
</dbReference>
<reference evidence="2" key="2">
    <citation type="journal article" date="2021" name="Genome Biol. Evol.">
        <title>Developing a high-quality reference genome for a parasitic bivalve with doubly uniparental inheritance (Bivalvia: Unionida).</title>
        <authorList>
            <person name="Smith C.H."/>
        </authorList>
    </citation>
    <scope>NUCLEOTIDE SEQUENCE</scope>
    <source>
        <strain evidence="2">CHS0354</strain>
        <tissue evidence="2">Mantle</tissue>
    </source>
</reference>
<dbReference type="AlphaFoldDB" id="A0AAE0SQU8"/>
<keyword evidence="3" id="KW-1185">Reference proteome</keyword>
<evidence type="ECO:0000313" key="2">
    <source>
        <dbReference type="EMBL" id="KAK3596382.1"/>
    </source>
</evidence>
<gene>
    <name evidence="2" type="ORF">CHS0354_036932</name>
</gene>
<evidence type="ECO:0000256" key="1">
    <source>
        <dbReference type="SAM" id="MobiDB-lite"/>
    </source>
</evidence>
<reference evidence="2" key="3">
    <citation type="submission" date="2023-05" db="EMBL/GenBank/DDBJ databases">
        <authorList>
            <person name="Smith C.H."/>
        </authorList>
    </citation>
    <scope>NUCLEOTIDE SEQUENCE</scope>
    <source>
        <strain evidence="2">CHS0354</strain>
        <tissue evidence="2">Mantle</tissue>
    </source>
</reference>
<sequence length="117" mass="12753">MTTTTTTERPFSPWKEITAKQLQDTKRNSATQRLHQRSTKIQDTINEGRNNSLSSCSGQEGQLYPLTHKSIRPSTLLSMKEVPPPTNKGLAGGIAGGSHKLNPKNVTPSDGRSTPIN</sequence>
<name>A0AAE0SQU8_9BIVA</name>
<evidence type="ECO:0000313" key="3">
    <source>
        <dbReference type="Proteomes" id="UP001195483"/>
    </source>
</evidence>
<reference evidence="2" key="1">
    <citation type="journal article" date="2021" name="Genome Biol. Evol.">
        <title>A High-Quality Reference Genome for a Parasitic Bivalve with Doubly Uniparental Inheritance (Bivalvia: Unionida).</title>
        <authorList>
            <person name="Smith C.H."/>
        </authorList>
    </citation>
    <scope>NUCLEOTIDE SEQUENCE</scope>
    <source>
        <strain evidence="2">CHS0354</strain>
    </source>
</reference>
<comment type="caution">
    <text evidence="2">The sequence shown here is derived from an EMBL/GenBank/DDBJ whole genome shotgun (WGS) entry which is preliminary data.</text>
</comment>
<proteinExistence type="predicted"/>
<feature type="compositionally biased region" description="Polar residues" evidence="1">
    <location>
        <begin position="28"/>
        <end position="60"/>
    </location>
</feature>
<feature type="compositionally biased region" description="Polar residues" evidence="1">
    <location>
        <begin position="104"/>
        <end position="117"/>
    </location>
</feature>
<feature type="region of interest" description="Disordered" evidence="1">
    <location>
        <begin position="80"/>
        <end position="117"/>
    </location>
</feature>
<accession>A0AAE0SQU8</accession>